<evidence type="ECO:0000256" key="4">
    <source>
        <dbReference type="ARBA" id="ARBA00022691"/>
    </source>
</evidence>
<reference evidence="6 7" key="1">
    <citation type="journal article" date="2019" name="Int. J. Syst. Evol. Microbiol.">
        <title>Capsulimonas corticalis gen. nov., sp. nov., an aerobic capsulated bacterium, of a novel bacterial order, Capsulimonadales ord. nov., of the class Armatimonadia of the phylum Armatimonadetes.</title>
        <authorList>
            <person name="Li J."/>
            <person name="Kudo C."/>
            <person name="Tonouchi A."/>
        </authorList>
    </citation>
    <scope>NUCLEOTIDE SEQUENCE [LARGE SCALE GENOMIC DNA]</scope>
    <source>
        <strain evidence="6 7">AX-7</strain>
    </source>
</reference>
<dbReference type="EC" id="2.1.1.72" evidence="1"/>
<dbReference type="InterPro" id="IPR029063">
    <property type="entry name" value="SAM-dependent_MTases_sf"/>
</dbReference>
<accession>A0A402D2Q9</accession>
<evidence type="ECO:0000256" key="3">
    <source>
        <dbReference type="ARBA" id="ARBA00022679"/>
    </source>
</evidence>
<dbReference type="SUPFAM" id="SSF53335">
    <property type="entry name" value="S-adenosyl-L-methionine-dependent methyltransferases"/>
    <property type="match status" value="1"/>
</dbReference>
<name>A0A402D2Q9_9BACT</name>
<proteinExistence type="predicted"/>
<dbReference type="PRINTS" id="PR00505">
    <property type="entry name" value="D12N6MTFRASE"/>
</dbReference>
<dbReference type="REBASE" id="620983">
    <property type="entry name" value="M.CcoAX7ORF19740P"/>
</dbReference>
<evidence type="ECO:0000256" key="1">
    <source>
        <dbReference type="ARBA" id="ARBA00011900"/>
    </source>
</evidence>
<dbReference type="EMBL" id="AP025739">
    <property type="protein sequence ID" value="BDI29923.1"/>
    <property type="molecule type" value="Genomic_DNA"/>
</dbReference>
<keyword evidence="3" id="KW-0808">Transferase</keyword>
<keyword evidence="6" id="KW-0378">Hydrolase</keyword>
<dbReference type="AlphaFoldDB" id="A0A402D2Q9"/>
<dbReference type="GO" id="GO:0009307">
    <property type="term" value="P:DNA restriction-modification system"/>
    <property type="evidence" value="ECO:0007669"/>
    <property type="project" value="InterPro"/>
</dbReference>
<dbReference type="PROSITE" id="PS00092">
    <property type="entry name" value="N6_MTASE"/>
    <property type="match status" value="1"/>
</dbReference>
<gene>
    <name evidence="6" type="ORF">CCAX7_19740</name>
</gene>
<dbReference type="Proteomes" id="UP000287394">
    <property type="component" value="Chromosome"/>
</dbReference>
<comment type="catalytic activity">
    <reaction evidence="5">
        <text>a 2'-deoxyadenosine in DNA + S-adenosyl-L-methionine = an N(6)-methyl-2'-deoxyadenosine in DNA + S-adenosyl-L-homocysteine + H(+)</text>
        <dbReference type="Rhea" id="RHEA:15197"/>
        <dbReference type="Rhea" id="RHEA-COMP:12418"/>
        <dbReference type="Rhea" id="RHEA-COMP:12419"/>
        <dbReference type="ChEBI" id="CHEBI:15378"/>
        <dbReference type="ChEBI" id="CHEBI:57856"/>
        <dbReference type="ChEBI" id="CHEBI:59789"/>
        <dbReference type="ChEBI" id="CHEBI:90615"/>
        <dbReference type="ChEBI" id="CHEBI:90616"/>
        <dbReference type="EC" id="2.1.1.72"/>
    </reaction>
</comment>
<keyword evidence="4" id="KW-0949">S-adenosyl-L-methionine</keyword>
<keyword evidence="6" id="KW-0540">Nuclease</keyword>
<dbReference type="KEGG" id="ccot:CCAX7_19740"/>
<dbReference type="InterPro" id="IPR012327">
    <property type="entry name" value="MeTrfase_D12"/>
</dbReference>
<keyword evidence="6" id="KW-0255">Endonuclease</keyword>
<dbReference type="RefSeq" id="WP_165864504.1">
    <property type="nucleotide sequence ID" value="NZ_AP025739.1"/>
</dbReference>
<dbReference type="GO" id="GO:0004519">
    <property type="term" value="F:endonuclease activity"/>
    <property type="evidence" value="ECO:0007669"/>
    <property type="project" value="UniProtKB-KW"/>
</dbReference>
<dbReference type="Pfam" id="PF02086">
    <property type="entry name" value="MethyltransfD12"/>
    <property type="match status" value="2"/>
</dbReference>
<dbReference type="GO" id="GO:0032259">
    <property type="term" value="P:methylation"/>
    <property type="evidence" value="ECO:0007669"/>
    <property type="project" value="UniProtKB-KW"/>
</dbReference>
<evidence type="ECO:0000313" key="6">
    <source>
        <dbReference type="EMBL" id="BDI29923.1"/>
    </source>
</evidence>
<sequence>MKSSDPYHSRRHSAARTDDYLYSQLIPYLGNKRKLIPLIAAAVASTGAVQGVFADLFAGSGVVSRWAKRQGYQVVANDWEPYTEAINGCYVGLNEPPDGAAELLETLNALPPAPHGYITDNYCPVDDENPDPDHERCFFTHANGARIDAIRQTIADWSEHGQLTPEAHAYLIAPLLYAASYVSNTSGIFKAYHRGWGGSTGDALYRIMSVLRVPTPVLRHSAESHRVTCMDAGRLAKNWGALVDRPMTIAYLDPPYNQHPYGSNYHLLNTLALWDKPEVGPVARGTKSAIRQDWRMERRSLFNHKDTALNALTNLVEALPARWVLISYSTHGNIPADTMLEAMAERGAATLLPRRYNRYRVSTPRMPVAPHTVEFVLTIDRDAPADRRAVDVMRGQLAEAATA</sequence>
<keyword evidence="7" id="KW-1185">Reference proteome</keyword>
<dbReference type="GO" id="GO:0003676">
    <property type="term" value="F:nucleic acid binding"/>
    <property type="evidence" value="ECO:0007669"/>
    <property type="project" value="InterPro"/>
</dbReference>
<organism evidence="6 7">
    <name type="scientific">Capsulimonas corticalis</name>
    <dbReference type="NCBI Taxonomy" id="2219043"/>
    <lineage>
        <taxon>Bacteria</taxon>
        <taxon>Bacillati</taxon>
        <taxon>Armatimonadota</taxon>
        <taxon>Armatimonadia</taxon>
        <taxon>Capsulimonadales</taxon>
        <taxon>Capsulimonadaceae</taxon>
        <taxon>Capsulimonas</taxon>
    </lineage>
</organism>
<protein>
    <recommendedName>
        <fullName evidence="1">site-specific DNA-methyltransferase (adenine-specific)</fullName>
        <ecNumber evidence="1">2.1.1.72</ecNumber>
    </recommendedName>
</protein>
<dbReference type="GO" id="GO:0009007">
    <property type="term" value="F:site-specific DNA-methyltransferase (adenine-specific) activity"/>
    <property type="evidence" value="ECO:0007669"/>
    <property type="project" value="UniProtKB-EC"/>
</dbReference>
<evidence type="ECO:0000256" key="5">
    <source>
        <dbReference type="ARBA" id="ARBA00047942"/>
    </source>
</evidence>
<keyword evidence="2" id="KW-0489">Methyltransferase</keyword>
<evidence type="ECO:0000256" key="2">
    <source>
        <dbReference type="ARBA" id="ARBA00022603"/>
    </source>
</evidence>
<dbReference type="InterPro" id="IPR002052">
    <property type="entry name" value="DNA_methylase_N6_adenine_CS"/>
</dbReference>
<evidence type="ECO:0000313" key="7">
    <source>
        <dbReference type="Proteomes" id="UP000287394"/>
    </source>
</evidence>